<evidence type="ECO:0000256" key="5">
    <source>
        <dbReference type="ARBA" id="ARBA00022989"/>
    </source>
</evidence>
<feature type="transmembrane region" description="Helical" evidence="7">
    <location>
        <begin position="296"/>
        <end position="317"/>
    </location>
</feature>
<dbReference type="CDD" id="cd17321">
    <property type="entry name" value="MFS_MMR_MDR_like"/>
    <property type="match status" value="1"/>
</dbReference>
<keyword evidence="5 7" id="KW-1133">Transmembrane helix</keyword>
<dbReference type="Gene3D" id="1.20.1720.10">
    <property type="entry name" value="Multidrug resistance protein D"/>
    <property type="match status" value="1"/>
</dbReference>
<feature type="transmembrane region" description="Helical" evidence="7">
    <location>
        <begin position="467"/>
        <end position="487"/>
    </location>
</feature>
<evidence type="ECO:0000256" key="4">
    <source>
        <dbReference type="ARBA" id="ARBA00022692"/>
    </source>
</evidence>
<feature type="transmembrane region" description="Helical" evidence="7">
    <location>
        <begin position="386"/>
        <end position="411"/>
    </location>
</feature>
<dbReference type="PROSITE" id="PS50850">
    <property type="entry name" value="MFS"/>
    <property type="match status" value="1"/>
</dbReference>
<dbReference type="InterPro" id="IPR004638">
    <property type="entry name" value="EmrB-like"/>
</dbReference>
<dbReference type="EMBL" id="BMMX01000071">
    <property type="protein sequence ID" value="GGL19910.1"/>
    <property type="molecule type" value="Genomic_DNA"/>
</dbReference>
<accession>A0A8J3FTG3</accession>
<evidence type="ECO:0000256" key="7">
    <source>
        <dbReference type="SAM" id="Phobius"/>
    </source>
</evidence>
<feature type="transmembrane region" description="Helical" evidence="7">
    <location>
        <begin position="158"/>
        <end position="180"/>
    </location>
</feature>
<keyword evidence="6 7" id="KW-0472">Membrane</keyword>
<dbReference type="Proteomes" id="UP000656042">
    <property type="component" value="Unassembled WGS sequence"/>
</dbReference>
<dbReference type="PANTHER" id="PTHR42718:SF49">
    <property type="entry name" value="EXPORT PROTEIN"/>
    <property type="match status" value="1"/>
</dbReference>
<organism evidence="9 10">
    <name type="scientific">Mangrovihabitans endophyticus</name>
    <dbReference type="NCBI Taxonomy" id="1751298"/>
    <lineage>
        <taxon>Bacteria</taxon>
        <taxon>Bacillati</taxon>
        <taxon>Actinomycetota</taxon>
        <taxon>Actinomycetes</taxon>
        <taxon>Micromonosporales</taxon>
        <taxon>Micromonosporaceae</taxon>
        <taxon>Mangrovihabitans</taxon>
    </lineage>
</organism>
<comment type="subcellular location">
    <subcellularLocation>
        <location evidence="1">Cell membrane</location>
        <topology evidence="1">Multi-pass membrane protein</topology>
    </subcellularLocation>
</comment>
<keyword evidence="4 7" id="KW-0812">Transmembrane</keyword>
<evidence type="ECO:0000256" key="3">
    <source>
        <dbReference type="ARBA" id="ARBA00022475"/>
    </source>
</evidence>
<feature type="domain" description="Major facilitator superfamily (MFS) profile" evidence="8">
    <location>
        <begin position="6"/>
        <end position="491"/>
    </location>
</feature>
<reference evidence="9" key="2">
    <citation type="submission" date="2020-09" db="EMBL/GenBank/DDBJ databases">
        <authorList>
            <person name="Sun Q."/>
            <person name="Zhou Y."/>
        </authorList>
    </citation>
    <scope>NUCLEOTIDE SEQUENCE</scope>
    <source>
        <strain evidence="9">CGMCC 4.7299</strain>
    </source>
</reference>
<dbReference type="InterPro" id="IPR036259">
    <property type="entry name" value="MFS_trans_sf"/>
</dbReference>
<dbReference type="AlphaFoldDB" id="A0A8J3FTG3"/>
<gene>
    <name evidence="9" type="ORF">GCM10012284_63100</name>
</gene>
<keyword evidence="3" id="KW-1003">Cell membrane</keyword>
<dbReference type="RefSeq" id="WP_189083000.1">
    <property type="nucleotide sequence ID" value="NZ_BMMX01000071.1"/>
</dbReference>
<dbReference type="Gene3D" id="1.20.1250.20">
    <property type="entry name" value="MFS general substrate transporter like domains"/>
    <property type="match status" value="1"/>
</dbReference>
<feature type="transmembrane region" description="Helical" evidence="7">
    <location>
        <begin position="72"/>
        <end position="91"/>
    </location>
</feature>
<feature type="transmembrane region" description="Helical" evidence="7">
    <location>
        <begin position="324"/>
        <end position="344"/>
    </location>
</feature>
<keyword evidence="2" id="KW-0813">Transport</keyword>
<dbReference type="PANTHER" id="PTHR42718">
    <property type="entry name" value="MAJOR FACILITATOR SUPERFAMILY MULTIDRUG TRANSPORTER MFSC"/>
    <property type="match status" value="1"/>
</dbReference>
<dbReference type="PRINTS" id="PR01036">
    <property type="entry name" value="TCRTETB"/>
</dbReference>
<dbReference type="Pfam" id="PF07690">
    <property type="entry name" value="MFS_1"/>
    <property type="match status" value="1"/>
</dbReference>
<evidence type="ECO:0000313" key="9">
    <source>
        <dbReference type="EMBL" id="GGL19910.1"/>
    </source>
</evidence>
<dbReference type="GO" id="GO:0005886">
    <property type="term" value="C:plasma membrane"/>
    <property type="evidence" value="ECO:0007669"/>
    <property type="project" value="UniProtKB-SubCell"/>
</dbReference>
<comment type="caution">
    <text evidence="9">The sequence shown here is derived from an EMBL/GenBank/DDBJ whole genome shotgun (WGS) entry which is preliminary data.</text>
</comment>
<dbReference type="SUPFAM" id="SSF103473">
    <property type="entry name" value="MFS general substrate transporter"/>
    <property type="match status" value="1"/>
</dbReference>
<feature type="transmembrane region" description="Helical" evidence="7">
    <location>
        <begin position="261"/>
        <end position="284"/>
    </location>
</feature>
<reference evidence="9" key="1">
    <citation type="journal article" date="2014" name="Int. J. Syst. Evol. Microbiol.">
        <title>Complete genome sequence of Corynebacterium casei LMG S-19264T (=DSM 44701T), isolated from a smear-ripened cheese.</title>
        <authorList>
            <consortium name="US DOE Joint Genome Institute (JGI-PGF)"/>
            <person name="Walter F."/>
            <person name="Albersmeier A."/>
            <person name="Kalinowski J."/>
            <person name="Ruckert C."/>
        </authorList>
    </citation>
    <scope>NUCLEOTIDE SEQUENCE</scope>
    <source>
        <strain evidence="9">CGMCC 4.7299</strain>
    </source>
</reference>
<dbReference type="GO" id="GO:0022857">
    <property type="term" value="F:transmembrane transporter activity"/>
    <property type="evidence" value="ECO:0007669"/>
    <property type="project" value="InterPro"/>
</dbReference>
<keyword evidence="10" id="KW-1185">Reference proteome</keyword>
<dbReference type="InterPro" id="IPR011701">
    <property type="entry name" value="MFS"/>
</dbReference>
<evidence type="ECO:0000256" key="1">
    <source>
        <dbReference type="ARBA" id="ARBA00004651"/>
    </source>
</evidence>
<feature type="transmembrane region" description="Helical" evidence="7">
    <location>
        <begin position="97"/>
        <end position="118"/>
    </location>
</feature>
<feature type="transmembrane region" description="Helical" evidence="7">
    <location>
        <begin position="356"/>
        <end position="379"/>
    </location>
</feature>
<feature type="transmembrane region" description="Helical" evidence="7">
    <location>
        <begin position="219"/>
        <end position="240"/>
    </location>
</feature>
<evidence type="ECO:0000256" key="2">
    <source>
        <dbReference type="ARBA" id="ARBA00022448"/>
    </source>
</evidence>
<protein>
    <submittedName>
        <fullName evidence="9">MFS transporter</fullName>
    </submittedName>
</protein>
<evidence type="ECO:0000313" key="10">
    <source>
        <dbReference type="Proteomes" id="UP000656042"/>
    </source>
</evidence>
<proteinExistence type="predicted"/>
<dbReference type="InterPro" id="IPR020846">
    <property type="entry name" value="MFS_dom"/>
</dbReference>
<feature type="transmembrane region" description="Helical" evidence="7">
    <location>
        <begin position="48"/>
        <end position="67"/>
    </location>
</feature>
<sequence>MRKWWPLVTICLGTFMLLIDVTIVNVALPPMAVDLHTSFSSLQWVVDGYALSLAVLLLGAGALGDLLGHRRLYAAGLTLFALASLTCGMAGDDAVLIIARVVQGIGAAAMFTTTFALINGSYRGRERGVAYGVWGGVSGAASAVGPILGGLLTDGFNWRWIFLVNLPVSVAALLLCRLVLPHDGPRRTGRFDLPGTVSFTTAAAALTVAVIRADEAGWTSPQTCGLLAVSLAAFGVFVLVERRSPNAMLDLALLRRRSFTGVMVAALLVNFAAFAAFTYTSIWLQSVVGLSPLRAGLTGLPMSVMSVLVSTVAGARLHGRSPRWIVGSGMLLIGLGSLVCAVLVDPASSWPALVPGYALIGAGVGLVMPSLSSSAMAAVPAHRGGMAAGAVTTARQLGFAVGVAVLGTVFASRAETYLGGHGAPQPAATAHGLAAGQAARILASAPDGVRATVEAALRGAAAAGIDGGFLVAGLAGLLGAAAVIWLVRPAAAPAADREPASRVPAA</sequence>
<name>A0A8J3FTG3_9ACTN</name>
<evidence type="ECO:0000259" key="8">
    <source>
        <dbReference type="PROSITE" id="PS50850"/>
    </source>
</evidence>
<dbReference type="NCBIfam" id="TIGR00711">
    <property type="entry name" value="efflux_EmrB"/>
    <property type="match status" value="1"/>
</dbReference>
<feature type="transmembrane region" description="Helical" evidence="7">
    <location>
        <begin position="192"/>
        <end position="213"/>
    </location>
</feature>
<feature type="transmembrane region" description="Helical" evidence="7">
    <location>
        <begin position="130"/>
        <end position="152"/>
    </location>
</feature>
<feature type="transmembrane region" description="Helical" evidence="7">
    <location>
        <begin position="7"/>
        <end position="28"/>
    </location>
</feature>
<evidence type="ECO:0000256" key="6">
    <source>
        <dbReference type="ARBA" id="ARBA00023136"/>
    </source>
</evidence>